<accession>A0A268A9D6</accession>
<evidence type="ECO:0000313" key="1">
    <source>
        <dbReference type="EMBL" id="PAD20732.1"/>
    </source>
</evidence>
<comment type="caution">
    <text evidence="1">The sequence shown here is derived from an EMBL/GenBank/DDBJ whole genome shotgun (WGS) entry which is preliminary data.</text>
</comment>
<dbReference type="InterPro" id="IPR043519">
    <property type="entry name" value="NT_sf"/>
</dbReference>
<dbReference type="Proteomes" id="UP000216013">
    <property type="component" value="Unassembled WGS sequence"/>
</dbReference>
<gene>
    <name evidence="1" type="ORF">CHH64_12580</name>
</gene>
<dbReference type="SUPFAM" id="SSF81301">
    <property type="entry name" value="Nucleotidyltransferase"/>
    <property type="match status" value="1"/>
</dbReference>
<dbReference type="RefSeq" id="WP_095261242.1">
    <property type="nucleotide sequence ID" value="NZ_NPBV01000021.1"/>
</dbReference>
<name>A0A268A9D6_9BACI</name>
<dbReference type="EMBL" id="NPBV01000021">
    <property type="protein sequence ID" value="PAD20732.1"/>
    <property type="molecule type" value="Genomic_DNA"/>
</dbReference>
<protein>
    <submittedName>
        <fullName evidence="1">Nucleotidyltransferase</fullName>
    </submittedName>
</protein>
<evidence type="ECO:0000313" key="2">
    <source>
        <dbReference type="Proteomes" id="UP000216013"/>
    </source>
</evidence>
<dbReference type="GO" id="GO:0016740">
    <property type="term" value="F:transferase activity"/>
    <property type="evidence" value="ECO:0007669"/>
    <property type="project" value="UniProtKB-KW"/>
</dbReference>
<proteinExistence type="predicted"/>
<keyword evidence="1" id="KW-0808">Transferase</keyword>
<reference evidence="1 2" key="1">
    <citation type="submission" date="2017-07" db="EMBL/GenBank/DDBJ databases">
        <title>Isolation and whole genome analysis of endospore-forming bacteria from heroin.</title>
        <authorList>
            <person name="Kalinowski J."/>
            <person name="Ahrens B."/>
            <person name="Al-Dilaimi A."/>
            <person name="Winkler A."/>
            <person name="Wibberg D."/>
            <person name="Schleenbecker U."/>
            <person name="Ruckert C."/>
            <person name="Wolfel R."/>
            <person name="Grass G."/>
        </authorList>
    </citation>
    <scope>NUCLEOTIDE SEQUENCE [LARGE SCALE GENOMIC DNA]</scope>
    <source>
        <strain evidence="1 2">7528</strain>
    </source>
</reference>
<dbReference type="AlphaFoldDB" id="A0A268A9D6"/>
<organism evidence="1 2">
    <name type="scientific">Terribacillus saccharophilus</name>
    <dbReference type="NCBI Taxonomy" id="361277"/>
    <lineage>
        <taxon>Bacteria</taxon>
        <taxon>Bacillati</taxon>
        <taxon>Bacillota</taxon>
        <taxon>Bacilli</taxon>
        <taxon>Bacillales</taxon>
        <taxon>Bacillaceae</taxon>
        <taxon>Terribacillus</taxon>
    </lineage>
</organism>
<sequence>MRSIKNIGRFCKNDHNGFIINDASLDKIDTRFFELIEKVIDTYRHQMGTDLHSVYIRGSIPRGLGIPEVSDLDTLCVTNKALKDLDLDWVNNAEQKLNKDSSCINGVEMSFFNLDDICNTKRFSIIPFMIKTHSVCVYGEDLRNQLPAFKADAALANEHIINLESNFVQAKEDLRGNEDKEDILDCCVWIMKIIIRAGLALVMEKEKQYTRDLYPAYEAFSRYYPEKKEKMLQALEYAINPIENTDELIFYLNDMGKWMIETSEEWLLLHNPHKERNGDLKRND</sequence>